<keyword evidence="1" id="KW-0677">Repeat</keyword>
<dbReference type="EMBL" id="CAMXCT010003413">
    <property type="protein sequence ID" value="CAI4004323.1"/>
    <property type="molecule type" value="Genomic_DNA"/>
</dbReference>
<evidence type="ECO:0000256" key="2">
    <source>
        <dbReference type="PROSITE-ProRule" id="PRU00317"/>
    </source>
</evidence>
<dbReference type="EMBL" id="CAMXCT030003413">
    <property type="protein sequence ID" value="CAL4791635.1"/>
    <property type="molecule type" value="Genomic_DNA"/>
</dbReference>
<feature type="non-terminal residue" evidence="4">
    <location>
        <position position="610"/>
    </location>
</feature>
<evidence type="ECO:0000313" key="6">
    <source>
        <dbReference type="EMBL" id="CAL4791635.1"/>
    </source>
</evidence>
<gene>
    <name evidence="4" type="ORF">C1SCF055_LOCUS30115</name>
</gene>
<dbReference type="Pfam" id="PF00806">
    <property type="entry name" value="PUF"/>
    <property type="match status" value="5"/>
</dbReference>
<dbReference type="PANTHER" id="PTHR12537:SF12">
    <property type="entry name" value="MATERNAL PROTEIN PUMILIO"/>
    <property type="match status" value="1"/>
</dbReference>
<organism evidence="4">
    <name type="scientific">Cladocopium goreaui</name>
    <dbReference type="NCBI Taxonomy" id="2562237"/>
    <lineage>
        <taxon>Eukaryota</taxon>
        <taxon>Sar</taxon>
        <taxon>Alveolata</taxon>
        <taxon>Dinophyceae</taxon>
        <taxon>Suessiales</taxon>
        <taxon>Symbiodiniaceae</taxon>
        <taxon>Cladocopium</taxon>
    </lineage>
</organism>
<dbReference type="GO" id="GO:0010608">
    <property type="term" value="P:post-transcriptional regulation of gene expression"/>
    <property type="evidence" value="ECO:0007669"/>
    <property type="project" value="TreeGrafter"/>
</dbReference>
<reference evidence="4" key="1">
    <citation type="submission" date="2022-10" db="EMBL/GenBank/DDBJ databases">
        <authorList>
            <person name="Chen Y."/>
            <person name="Dougan E. K."/>
            <person name="Chan C."/>
            <person name="Rhodes N."/>
            <person name="Thang M."/>
        </authorList>
    </citation>
    <scope>NUCLEOTIDE SEQUENCE</scope>
</reference>
<evidence type="ECO:0000256" key="1">
    <source>
        <dbReference type="ARBA" id="ARBA00022737"/>
    </source>
</evidence>
<reference evidence="5" key="2">
    <citation type="submission" date="2024-04" db="EMBL/GenBank/DDBJ databases">
        <authorList>
            <person name="Chen Y."/>
            <person name="Shah S."/>
            <person name="Dougan E. K."/>
            <person name="Thang M."/>
            <person name="Chan C."/>
        </authorList>
    </citation>
    <scope>NUCLEOTIDE SEQUENCE [LARGE SCALE GENOMIC DNA]</scope>
</reference>
<dbReference type="EMBL" id="CAMXCT020003413">
    <property type="protein sequence ID" value="CAL1157698.1"/>
    <property type="molecule type" value="Genomic_DNA"/>
</dbReference>
<dbReference type="AlphaFoldDB" id="A0A9P1D5L1"/>
<comment type="caution">
    <text evidence="4">The sequence shown here is derived from an EMBL/GenBank/DDBJ whole genome shotgun (WGS) entry which is preliminary data.</text>
</comment>
<evidence type="ECO:0000313" key="5">
    <source>
        <dbReference type="EMBL" id="CAL1157698.1"/>
    </source>
</evidence>
<evidence type="ECO:0000259" key="3">
    <source>
        <dbReference type="PROSITE" id="PS50303"/>
    </source>
</evidence>
<dbReference type="PROSITE" id="PS50302">
    <property type="entry name" value="PUM"/>
    <property type="match status" value="3"/>
</dbReference>
<dbReference type="InterPro" id="IPR011989">
    <property type="entry name" value="ARM-like"/>
</dbReference>
<evidence type="ECO:0000313" key="7">
    <source>
        <dbReference type="Proteomes" id="UP001152797"/>
    </source>
</evidence>
<dbReference type="InterPro" id="IPR016024">
    <property type="entry name" value="ARM-type_fold"/>
</dbReference>
<dbReference type="GO" id="GO:0005737">
    <property type="term" value="C:cytoplasm"/>
    <property type="evidence" value="ECO:0007669"/>
    <property type="project" value="TreeGrafter"/>
</dbReference>
<dbReference type="GO" id="GO:0003729">
    <property type="term" value="F:mRNA binding"/>
    <property type="evidence" value="ECO:0007669"/>
    <property type="project" value="TreeGrafter"/>
</dbReference>
<dbReference type="SMART" id="SM00025">
    <property type="entry name" value="Pumilio"/>
    <property type="match status" value="6"/>
</dbReference>
<dbReference type="PROSITE" id="PS50303">
    <property type="entry name" value="PUM_HD"/>
    <property type="match status" value="1"/>
</dbReference>
<feature type="domain" description="PUM-HD" evidence="3">
    <location>
        <begin position="81"/>
        <end position="445"/>
    </location>
</feature>
<dbReference type="InterPro" id="IPR001313">
    <property type="entry name" value="Pumilio_RNA-bd_rpt"/>
</dbReference>
<protein>
    <submittedName>
        <fullName evidence="6">Pumilio homolog 1</fullName>
    </submittedName>
</protein>
<name>A0A9P1D5L1_9DINO</name>
<dbReference type="SUPFAM" id="SSF48371">
    <property type="entry name" value="ARM repeat"/>
    <property type="match status" value="1"/>
</dbReference>
<sequence length="610" mass="65665">MKAGYHAGQFDLSPSSPMKVLDPHCKPSYAADSSLSFASAQLSECLQRCLTPQSVPPGLALPAAPPGLPAPLALPAAALGPLTPLLPPMPEVDMGVESSPETAEMPADKMTSALRSKEGAELIAGQLSCLSGLHLDAFCFELVSNFLSDLCRLSCDAFAGPVLCQLLQLPQLSPKLRRRVVMGLKGSLLKLTRDKRGCWVLQQALECSEGVAELQDAFKEELKGKVLSCSQHLHGNFVLQKCVEALPPTAVAFIAAELKNHALVAALDVYSCRVLQRLIEHSHSPHMAELTEKLLRPDNLERLVTDAYGHNVLRALLVHGSEDQLRRIVALFAEEGKLLVYARNRHASLVVDQCLETLSSSNLQVERGAVMAALLGEGSTSVFLLIALDRFGNYIVQRAIAGCRGGEERHGVRRLARLAAKGGATHRGTTDPVGPSAATHGQWAAHHVRGPQEIWVGTVGCAAELAAQQSSDEENIAANETCDGAVSTDAQIPMYRPFAVDKFQYRTVQAEWRVLDHTRCLCAEFLLNRAGRESLNSAMSRFAHVGPMGGEPEIVSGGDHASLRRVRGKFVCIYDSSKATIHMGSSGLDWLVSLVGKPLLSIHTSIMSSK</sequence>
<feature type="repeat" description="Pumilio" evidence="2">
    <location>
        <begin position="293"/>
        <end position="330"/>
    </location>
</feature>
<feature type="repeat" description="Pumilio" evidence="2">
    <location>
        <begin position="183"/>
        <end position="219"/>
    </location>
</feature>
<dbReference type="OrthoDB" id="415459at2759"/>
<dbReference type="Gene3D" id="1.25.10.10">
    <property type="entry name" value="Leucine-rich Repeat Variant"/>
    <property type="match status" value="1"/>
</dbReference>
<keyword evidence="7" id="KW-1185">Reference proteome</keyword>
<accession>A0A9P1D5L1</accession>
<dbReference type="PANTHER" id="PTHR12537">
    <property type="entry name" value="RNA BINDING PROTEIN PUMILIO-RELATED"/>
    <property type="match status" value="1"/>
</dbReference>
<feature type="repeat" description="Pumilio" evidence="2">
    <location>
        <begin position="257"/>
        <end position="292"/>
    </location>
</feature>
<dbReference type="InterPro" id="IPR033133">
    <property type="entry name" value="PUM-HD"/>
</dbReference>
<dbReference type="Proteomes" id="UP001152797">
    <property type="component" value="Unassembled WGS sequence"/>
</dbReference>
<evidence type="ECO:0000313" key="4">
    <source>
        <dbReference type="EMBL" id="CAI4004323.1"/>
    </source>
</evidence>
<proteinExistence type="predicted"/>